<dbReference type="Pfam" id="PF01839">
    <property type="entry name" value="FG-GAP"/>
    <property type="match status" value="3"/>
</dbReference>
<evidence type="ECO:0000313" key="4">
    <source>
        <dbReference type="EMBL" id="OQP65985.1"/>
    </source>
</evidence>
<dbReference type="GO" id="GO:0007160">
    <property type="term" value="P:cell-matrix adhesion"/>
    <property type="evidence" value="ECO:0007669"/>
    <property type="project" value="TreeGrafter"/>
</dbReference>
<evidence type="ECO:0000313" key="5">
    <source>
        <dbReference type="Proteomes" id="UP000192796"/>
    </source>
</evidence>
<comment type="caution">
    <text evidence="4">The sequence shown here is derived from an EMBL/GenBank/DDBJ whole genome shotgun (WGS) entry which is preliminary data.</text>
</comment>
<dbReference type="GO" id="GO:0008305">
    <property type="term" value="C:integrin complex"/>
    <property type="evidence" value="ECO:0007669"/>
    <property type="project" value="InterPro"/>
</dbReference>
<dbReference type="EMBL" id="LVYD01000013">
    <property type="protein sequence ID" value="OQP65985.1"/>
    <property type="molecule type" value="Genomic_DNA"/>
</dbReference>
<dbReference type="OrthoDB" id="883622at2"/>
<evidence type="ECO:0000256" key="3">
    <source>
        <dbReference type="ARBA" id="ARBA00023180"/>
    </source>
</evidence>
<dbReference type="GO" id="GO:0033627">
    <property type="term" value="P:cell adhesion mediated by integrin"/>
    <property type="evidence" value="ECO:0007669"/>
    <property type="project" value="TreeGrafter"/>
</dbReference>
<dbReference type="InterPro" id="IPR013517">
    <property type="entry name" value="FG-GAP"/>
</dbReference>
<keyword evidence="3" id="KW-0325">Glycoprotein</keyword>
<dbReference type="GO" id="GO:0007229">
    <property type="term" value="P:integrin-mediated signaling pathway"/>
    <property type="evidence" value="ECO:0007669"/>
    <property type="project" value="TreeGrafter"/>
</dbReference>
<evidence type="ECO:0000256" key="1">
    <source>
        <dbReference type="ARBA" id="ARBA00022729"/>
    </source>
</evidence>
<reference evidence="4 5" key="1">
    <citation type="submission" date="2016-03" db="EMBL/GenBank/DDBJ databases">
        <title>Niastella vici sp. nov., isolated from farmland soil.</title>
        <authorList>
            <person name="Chen L."/>
            <person name="Wang D."/>
            <person name="Yang S."/>
            <person name="Wang G."/>
        </authorList>
    </citation>
    <scope>NUCLEOTIDE SEQUENCE [LARGE SCALE GENOMIC DNA]</scope>
    <source>
        <strain evidence="4 5">DJ57</strain>
    </source>
</reference>
<protein>
    <recommendedName>
        <fullName evidence="6">Secretion system C-terminal sorting domain-containing protein</fullName>
    </recommendedName>
</protein>
<dbReference type="InterPro" id="IPR000413">
    <property type="entry name" value="Integrin_alpha"/>
</dbReference>
<dbReference type="InterPro" id="IPR013519">
    <property type="entry name" value="Int_alpha_beta-p"/>
</dbReference>
<keyword evidence="5" id="KW-1185">Reference proteome</keyword>
<dbReference type="Gene3D" id="2.60.40.10">
    <property type="entry name" value="Immunoglobulins"/>
    <property type="match status" value="1"/>
</dbReference>
<keyword evidence="2" id="KW-0677">Repeat</keyword>
<evidence type="ECO:0000256" key="2">
    <source>
        <dbReference type="ARBA" id="ARBA00022737"/>
    </source>
</evidence>
<dbReference type="SMART" id="SM00191">
    <property type="entry name" value="Int_alpha"/>
    <property type="match status" value="7"/>
</dbReference>
<dbReference type="PANTHER" id="PTHR23220">
    <property type="entry name" value="INTEGRIN ALPHA"/>
    <property type="match status" value="1"/>
</dbReference>
<dbReference type="PRINTS" id="PR01185">
    <property type="entry name" value="INTEGRINA"/>
</dbReference>
<keyword evidence="1" id="KW-0732">Signal</keyword>
<accession>A0A1V9G5R9</accession>
<dbReference type="Proteomes" id="UP000192796">
    <property type="component" value="Unassembled WGS sequence"/>
</dbReference>
<dbReference type="InterPro" id="IPR028994">
    <property type="entry name" value="Integrin_alpha_N"/>
</dbReference>
<dbReference type="InterPro" id="IPR026444">
    <property type="entry name" value="Secre_tail"/>
</dbReference>
<proteinExistence type="predicted"/>
<sequence>MWVLIAALPYLTVPAQTPAVQKMNQSKTFLSNKELPANAGISPGWYSEAVKNIQQLEEQINPARPYGCFTTTNTHNRTGYYLSPAGYTAANRQQAAWQVAFQLKGIGRSAIQWAPGQQYTITHAGNRLQYNYDHFHVEYLNNRDGLRQNFLVNRKMPGDGALTVSIQPVTDLHARLLNSNCLAFFNAADKMVLAYEDLHVWDANQKKLPASLHFNTGMLTIEVDDSQATYPVTIDPLNKTPEWSTSADGLVSGLTSLQLNSSLYGYAVTGLGDVNGDGYGDAAISAPGLTNIISGNGSLASVGAVFVFYGSPAGLATTPAKTLQPGTAVAGALFGTSVDAGDVNGDGINDIIIGAPLDTYTTTASDILGTTSVTVKAGKVYVYPGSNSATSNPTNFIEIKLQGTGFFSTGIAGVLLSNVSVNALFGFSVAATGDLDGDNKSDIIVGAPGYLGAGLTAVQNGAAFVYYSGNLTTTTPVQLQTPSASLLGLASFPSLTGSGLLFGFSVDGVGDFNNDGYADVIAGAPAGADLSSLGGLLSGQILSGTAHIYYGTGSGIINTIGTTLKPTSGNLFSDAANLFGYKVKGIKGLDGNRNGNVAIGAPTGGLLSNALSLTIHSGNVHIFKKRTSSPGASVTSDQVLESPRSSSLLSVLNTLHLNVLFGAAIDNAYDVNCDGYTDLVVGEPLSSGATLTQLQANAVGGSAYVFLGNSTGTYNGTPGYTASTDYGSDFLSVNAISLFGFSVAGVTGITGPGATTRILVGSPAAALDFDNSLLNLGSTLGLLYNFTVGDNGVGKSFLFNTQLCASASPLPVVIEEFGGKEQNNNINLYWKTSHEENLNRFEVERSRDGSHFESIGIVFPWENSNHIDYAFSDKNADAGTQYYRLKMIDNNTDYKYSNILTFSITEPTTARVVIAPNPIVDKISVQFTGLKENTYCIALHNVAGQKFVEQTIQITRFRQTVYLMRPVSMTPGIYFLTVFGKNNTKISSNRVVVF</sequence>
<dbReference type="Gene3D" id="2.130.10.130">
    <property type="entry name" value="Integrin alpha, N-terminal"/>
    <property type="match status" value="3"/>
</dbReference>
<dbReference type="GO" id="GO:0005178">
    <property type="term" value="F:integrin binding"/>
    <property type="evidence" value="ECO:0007669"/>
    <property type="project" value="TreeGrafter"/>
</dbReference>
<dbReference type="RefSeq" id="WP_081145829.1">
    <property type="nucleotide sequence ID" value="NZ_LVYD01000013.1"/>
</dbReference>
<dbReference type="SUPFAM" id="SSF69318">
    <property type="entry name" value="Integrin alpha N-terminal domain"/>
    <property type="match status" value="1"/>
</dbReference>
<dbReference type="NCBIfam" id="TIGR04183">
    <property type="entry name" value="Por_Secre_tail"/>
    <property type="match status" value="1"/>
</dbReference>
<dbReference type="PROSITE" id="PS51470">
    <property type="entry name" value="FG_GAP"/>
    <property type="match status" value="3"/>
</dbReference>
<gene>
    <name evidence="4" type="ORF">A3860_15465</name>
</gene>
<dbReference type="GO" id="GO:0009897">
    <property type="term" value="C:external side of plasma membrane"/>
    <property type="evidence" value="ECO:0007669"/>
    <property type="project" value="TreeGrafter"/>
</dbReference>
<dbReference type="AlphaFoldDB" id="A0A1V9G5R9"/>
<dbReference type="InterPro" id="IPR013783">
    <property type="entry name" value="Ig-like_fold"/>
</dbReference>
<name>A0A1V9G5R9_9BACT</name>
<dbReference type="STRING" id="1703345.A3860_15465"/>
<organism evidence="4 5">
    <name type="scientific">Niastella vici</name>
    <dbReference type="NCBI Taxonomy" id="1703345"/>
    <lineage>
        <taxon>Bacteria</taxon>
        <taxon>Pseudomonadati</taxon>
        <taxon>Bacteroidota</taxon>
        <taxon>Chitinophagia</taxon>
        <taxon>Chitinophagales</taxon>
        <taxon>Chitinophagaceae</taxon>
        <taxon>Niastella</taxon>
    </lineage>
</organism>
<evidence type="ECO:0008006" key="6">
    <source>
        <dbReference type="Google" id="ProtNLM"/>
    </source>
</evidence>
<dbReference type="GO" id="GO:0098609">
    <property type="term" value="P:cell-cell adhesion"/>
    <property type="evidence" value="ECO:0007669"/>
    <property type="project" value="TreeGrafter"/>
</dbReference>
<dbReference type="PANTHER" id="PTHR23220:SF122">
    <property type="entry name" value="INTEGRIN ALPHA-PS1"/>
    <property type="match status" value="1"/>
</dbReference>